<name>A0ABR7J7C0_9FLAO</name>
<feature type="transmembrane region" description="Helical" evidence="1">
    <location>
        <begin position="36"/>
        <end position="60"/>
    </location>
</feature>
<feature type="transmembrane region" description="Helical" evidence="1">
    <location>
        <begin position="12"/>
        <end position="30"/>
    </location>
</feature>
<dbReference type="Proteomes" id="UP000629963">
    <property type="component" value="Unassembled WGS sequence"/>
</dbReference>
<sequence>MTTERHIKTGRQTALISFLFGTGIFGFYFLTSAFELLFFGYVCIALTGIINLGVLIPILVRTNKDKENRKRLLTTSGLMLINVPIMLAYCWVVLILLGTMRITFTNDTGIDITDIKIVGCGGGHIDKLEIGESKTIWVTITGDCSIYLDYLSNGQRKEETVAGYVTSSMGQKVNHKIDGKDKDIF</sequence>
<evidence type="ECO:0000313" key="2">
    <source>
        <dbReference type="EMBL" id="MBC5841102.1"/>
    </source>
</evidence>
<protein>
    <submittedName>
        <fullName evidence="2">Uncharacterized protein</fullName>
    </submittedName>
</protein>
<keyword evidence="1" id="KW-0812">Transmembrane</keyword>
<organism evidence="2 3">
    <name type="scientific">Flavobacterium kayseriense</name>
    <dbReference type="NCBI Taxonomy" id="2764714"/>
    <lineage>
        <taxon>Bacteria</taxon>
        <taxon>Pseudomonadati</taxon>
        <taxon>Bacteroidota</taxon>
        <taxon>Flavobacteriia</taxon>
        <taxon>Flavobacteriales</taxon>
        <taxon>Flavobacteriaceae</taxon>
        <taxon>Flavobacterium</taxon>
    </lineage>
</organism>
<dbReference type="EMBL" id="JACRUJ010000002">
    <property type="protein sequence ID" value="MBC5841102.1"/>
    <property type="molecule type" value="Genomic_DNA"/>
</dbReference>
<keyword evidence="1" id="KW-1133">Transmembrane helix</keyword>
<keyword evidence="3" id="KW-1185">Reference proteome</keyword>
<reference evidence="2 3" key="1">
    <citation type="submission" date="2020-08" db="EMBL/GenBank/DDBJ databases">
        <title>Description of novel Flavobacterium F-380 isolate.</title>
        <authorList>
            <person name="Saticioglu I.B."/>
            <person name="Duman M."/>
            <person name="Altun S."/>
        </authorList>
    </citation>
    <scope>NUCLEOTIDE SEQUENCE [LARGE SCALE GENOMIC DNA]</scope>
    <source>
        <strain evidence="2 3">F-380</strain>
    </source>
</reference>
<dbReference type="RefSeq" id="WP_187009698.1">
    <property type="nucleotide sequence ID" value="NZ_JACRUI010000002.1"/>
</dbReference>
<gene>
    <name evidence="2" type="ORF">H8R23_06765</name>
</gene>
<keyword evidence="1" id="KW-0472">Membrane</keyword>
<proteinExistence type="predicted"/>
<comment type="caution">
    <text evidence="2">The sequence shown here is derived from an EMBL/GenBank/DDBJ whole genome shotgun (WGS) entry which is preliminary data.</text>
</comment>
<feature type="transmembrane region" description="Helical" evidence="1">
    <location>
        <begin position="72"/>
        <end position="97"/>
    </location>
</feature>
<evidence type="ECO:0000313" key="3">
    <source>
        <dbReference type="Proteomes" id="UP000629963"/>
    </source>
</evidence>
<evidence type="ECO:0000256" key="1">
    <source>
        <dbReference type="SAM" id="Phobius"/>
    </source>
</evidence>
<accession>A0ABR7J7C0</accession>